<dbReference type="HOGENOM" id="CLU_1687360_0_0_1"/>
<evidence type="ECO:0000256" key="1">
    <source>
        <dbReference type="SAM" id="MobiDB-lite"/>
    </source>
</evidence>
<feature type="compositionally biased region" description="Basic and acidic residues" evidence="1">
    <location>
        <begin position="146"/>
        <end position="156"/>
    </location>
</feature>
<evidence type="ECO:0000313" key="2">
    <source>
        <dbReference type="EMBL" id="CCA75472.1"/>
    </source>
</evidence>
<evidence type="ECO:0000313" key="3">
    <source>
        <dbReference type="Proteomes" id="UP000007148"/>
    </source>
</evidence>
<reference evidence="2 3" key="1">
    <citation type="journal article" date="2011" name="PLoS Pathog.">
        <title>Endophytic Life Strategies Decoded by Genome and Transcriptome Analyses of the Mutualistic Root Symbiont Piriformospora indica.</title>
        <authorList>
            <person name="Zuccaro A."/>
            <person name="Lahrmann U."/>
            <person name="Guldener U."/>
            <person name="Langen G."/>
            <person name="Pfiffi S."/>
            <person name="Biedenkopf D."/>
            <person name="Wong P."/>
            <person name="Samans B."/>
            <person name="Grimm C."/>
            <person name="Basiewicz M."/>
            <person name="Murat C."/>
            <person name="Martin F."/>
            <person name="Kogel K.H."/>
        </authorList>
    </citation>
    <scope>NUCLEOTIDE SEQUENCE [LARGE SCALE GENOMIC DNA]</scope>
    <source>
        <strain evidence="2 3">DSM 11827</strain>
    </source>
</reference>
<dbReference type="InParanoid" id="G4TVX9"/>
<protein>
    <submittedName>
        <fullName evidence="2">Uncharacterized protein</fullName>
    </submittedName>
</protein>
<feature type="region of interest" description="Disordered" evidence="1">
    <location>
        <begin position="106"/>
        <end position="156"/>
    </location>
</feature>
<accession>G4TVX9</accession>
<sequence length="156" mass="17517">MRRAGFTRLGRVLIWLVTGRHEDDWSVSSFWVPWKVRASTGDALTVITSDTKFIRNGRVLNAEIAKGGSQFATANATIPRTISRMSDAEGAEQLIRAVEDGNNQLAEISRQDNQTLEASTEEERRARELDETELDRTRSLHASLSKHLDPRPQAET</sequence>
<dbReference type="AlphaFoldDB" id="G4TVX9"/>
<dbReference type="EMBL" id="CAFZ01000456">
    <property type="protein sequence ID" value="CCA75472.1"/>
    <property type="molecule type" value="Genomic_DNA"/>
</dbReference>
<keyword evidence="3" id="KW-1185">Reference proteome</keyword>
<gene>
    <name evidence="2" type="ORF">PIIN_09455</name>
</gene>
<comment type="caution">
    <text evidence="2">The sequence shown here is derived from an EMBL/GenBank/DDBJ whole genome shotgun (WGS) entry which is preliminary data.</text>
</comment>
<name>G4TVX9_SERID</name>
<dbReference type="Proteomes" id="UP000007148">
    <property type="component" value="Unassembled WGS sequence"/>
</dbReference>
<organism evidence="2 3">
    <name type="scientific">Serendipita indica (strain DSM 11827)</name>
    <name type="common">Root endophyte fungus</name>
    <name type="synonym">Piriformospora indica</name>
    <dbReference type="NCBI Taxonomy" id="1109443"/>
    <lineage>
        <taxon>Eukaryota</taxon>
        <taxon>Fungi</taxon>
        <taxon>Dikarya</taxon>
        <taxon>Basidiomycota</taxon>
        <taxon>Agaricomycotina</taxon>
        <taxon>Agaricomycetes</taxon>
        <taxon>Sebacinales</taxon>
        <taxon>Serendipitaceae</taxon>
        <taxon>Serendipita</taxon>
    </lineage>
</organism>
<feature type="compositionally biased region" description="Basic and acidic residues" evidence="1">
    <location>
        <begin position="121"/>
        <end position="138"/>
    </location>
</feature>
<proteinExistence type="predicted"/>